<reference evidence="6 7" key="1">
    <citation type="submission" date="2019-10" db="EMBL/GenBank/DDBJ databases">
        <title>Whole genome shotgun sequence of Acrocarpospora macrocephala NBRC 16266.</title>
        <authorList>
            <person name="Ichikawa N."/>
            <person name="Kimura A."/>
            <person name="Kitahashi Y."/>
            <person name="Komaki H."/>
            <person name="Oguchi A."/>
        </authorList>
    </citation>
    <scope>NUCLEOTIDE SEQUENCE [LARGE SCALE GENOMIC DNA]</scope>
    <source>
        <strain evidence="6 7">NBRC 16266</strain>
    </source>
</reference>
<evidence type="ECO:0000256" key="3">
    <source>
        <dbReference type="ARBA" id="ARBA00022777"/>
    </source>
</evidence>
<evidence type="ECO:0000256" key="4">
    <source>
        <dbReference type="ARBA" id="ARBA00022840"/>
    </source>
</evidence>
<dbReference type="InterPro" id="IPR011009">
    <property type="entry name" value="Kinase-like_dom_sf"/>
</dbReference>
<dbReference type="InterPro" id="IPR011042">
    <property type="entry name" value="6-blade_b-propeller_TolB-like"/>
</dbReference>
<dbReference type="AlphaFoldDB" id="A0A5M3WZJ3"/>
<keyword evidence="3" id="KW-0418">Kinase</keyword>
<dbReference type="SUPFAM" id="SSF56112">
    <property type="entry name" value="Protein kinase-like (PK-like)"/>
    <property type="match status" value="1"/>
</dbReference>
<accession>A0A5M3WZJ3</accession>
<dbReference type="EMBL" id="BLAE01000058">
    <property type="protein sequence ID" value="GES14384.1"/>
    <property type="molecule type" value="Genomic_DNA"/>
</dbReference>
<dbReference type="OrthoDB" id="3496652at2"/>
<dbReference type="Pfam" id="PF00069">
    <property type="entry name" value="Pkinase"/>
    <property type="match status" value="1"/>
</dbReference>
<comment type="caution">
    <text evidence="6">The sequence shown here is derived from an EMBL/GenBank/DDBJ whole genome shotgun (WGS) entry which is preliminary data.</text>
</comment>
<dbReference type="InterPro" id="IPR000719">
    <property type="entry name" value="Prot_kinase_dom"/>
</dbReference>
<dbReference type="GO" id="GO:0004674">
    <property type="term" value="F:protein serine/threonine kinase activity"/>
    <property type="evidence" value="ECO:0007669"/>
    <property type="project" value="TreeGrafter"/>
</dbReference>
<dbReference type="GO" id="GO:0005524">
    <property type="term" value="F:ATP binding"/>
    <property type="evidence" value="ECO:0007669"/>
    <property type="project" value="UniProtKB-KW"/>
</dbReference>
<dbReference type="Gene3D" id="3.30.200.20">
    <property type="entry name" value="Phosphorylase Kinase, domain 1"/>
    <property type="match status" value="1"/>
</dbReference>
<evidence type="ECO:0000313" key="7">
    <source>
        <dbReference type="Proteomes" id="UP000331127"/>
    </source>
</evidence>
<dbReference type="SUPFAM" id="SSF82171">
    <property type="entry name" value="DPP6 N-terminal domain-like"/>
    <property type="match status" value="1"/>
</dbReference>
<dbReference type="PROSITE" id="PS50011">
    <property type="entry name" value="PROTEIN_KINASE_DOM"/>
    <property type="match status" value="1"/>
</dbReference>
<dbReference type="PANTHER" id="PTHR43289">
    <property type="entry name" value="MITOGEN-ACTIVATED PROTEIN KINASE KINASE KINASE 20-RELATED"/>
    <property type="match status" value="1"/>
</dbReference>
<dbReference type="Gene3D" id="1.10.510.10">
    <property type="entry name" value="Transferase(Phosphotransferase) domain 1"/>
    <property type="match status" value="1"/>
</dbReference>
<dbReference type="PROSITE" id="PS00108">
    <property type="entry name" value="PROTEIN_KINASE_ST"/>
    <property type="match status" value="1"/>
</dbReference>
<keyword evidence="4" id="KW-0067">ATP-binding</keyword>
<gene>
    <name evidence="6" type="ORF">Amac_079810</name>
</gene>
<feature type="domain" description="Protein kinase" evidence="5">
    <location>
        <begin position="9"/>
        <end position="264"/>
    </location>
</feature>
<keyword evidence="2" id="KW-0547">Nucleotide-binding</keyword>
<evidence type="ECO:0000256" key="1">
    <source>
        <dbReference type="ARBA" id="ARBA00022679"/>
    </source>
</evidence>
<name>A0A5M3WZJ3_9ACTN</name>
<sequence>MEPREIGGYPIVRTLGAGGQGVVYLADAPTGRQVAIKVLHAVSDTTAVSRFLREAEVLPEVASFCTAQVLETGTADGVPYIVSEYVDGPTLHQAVRERGPLRGGELRRLATGTMTALVAIHKAGVVHRDFKPGNVLLSRDGPRVIDFGIAFTVGAEATSAGPLGTPSYMSPEQLADERPGPAADMFAWASTMVFAASGYPAFGADTLPAVLNRIMHAEPDLGGLEGDLRELVAECLAKDPGARPKAEEVLLRLLGAGPAARPRVRWWRVAVAGGIALAAVATTVAVLRLNAAPAQVPPAVAPPTVALRLSGAPARDTREIRVPELKAVFHEHPSDPVKLASFLVREGMLREPAYVRTPGKETFERLEEFRDPVVSPDGRFVASIYRFNSTVGAAANDVQFTDRETGASFSVPTVAKPMLIRQPVWADDNRRLLLTLHQEDKVRGFAIVDMLARTSTTVTLDLDGYQNFSWAPDDTVMAATADGLHFHRLDGSELRTLDMLRVVNPSAAGFSPSGRLTAALCAKPTRSVCVVDTTTGEERSRFPLPTGAHLWTWFNEDHLIIFNNTPDPWTVTIVNLTGQTIRPFAEISGTDDTFWLLHWSQR</sequence>
<protein>
    <recommendedName>
        <fullName evidence="5">Protein kinase domain-containing protein</fullName>
    </recommendedName>
</protein>
<evidence type="ECO:0000256" key="2">
    <source>
        <dbReference type="ARBA" id="ARBA00022741"/>
    </source>
</evidence>
<evidence type="ECO:0000259" key="5">
    <source>
        <dbReference type="PROSITE" id="PS50011"/>
    </source>
</evidence>
<evidence type="ECO:0000313" key="6">
    <source>
        <dbReference type="EMBL" id="GES14384.1"/>
    </source>
</evidence>
<dbReference type="Gene3D" id="2.120.10.30">
    <property type="entry name" value="TolB, C-terminal domain"/>
    <property type="match status" value="1"/>
</dbReference>
<dbReference type="Proteomes" id="UP000331127">
    <property type="component" value="Unassembled WGS sequence"/>
</dbReference>
<dbReference type="InterPro" id="IPR008271">
    <property type="entry name" value="Ser/Thr_kinase_AS"/>
</dbReference>
<proteinExistence type="predicted"/>
<keyword evidence="1" id="KW-0808">Transferase</keyword>
<keyword evidence="7" id="KW-1185">Reference proteome</keyword>
<dbReference type="CDD" id="cd14014">
    <property type="entry name" value="STKc_PknB_like"/>
    <property type="match status" value="1"/>
</dbReference>
<organism evidence="6 7">
    <name type="scientific">Acrocarpospora macrocephala</name>
    <dbReference type="NCBI Taxonomy" id="150177"/>
    <lineage>
        <taxon>Bacteria</taxon>
        <taxon>Bacillati</taxon>
        <taxon>Actinomycetota</taxon>
        <taxon>Actinomycetes</taxon>
        <taxon>Streptosporangiales</taxon>
        <taxon>Streptosporangiaceae</taxon>
        <taxon>Acrocarpospora</taxon>
    </lineage>
</organism>
<dbReference type="RefSeq" id="WP_155359566.1">
    <property type="nucleotide sequence ID" value="NZ_BAAAHL010000035.1"/>
</dbReference>
<dbReference type="PANTHER" id="PTHR43289:SF34">
    <property type="entry name" value="SERINE_THREONINE-PROTEIN KINASE YBDM-RELATED"/>
    <property type="match status" value="1"/>
</dbReference>